<proteinExistence type="predicted"/>
<dbReference type="EMBL" id="VPFL01000006">
    <property type="protein sequence ID" value="TXF12486.1"/>
    <property type="molecule type" value="Genomic_DNA"/>
</dbReference>
<evidence type="ECO:0000313" key="1">
    <source>
        <dbReference type="EMBL" id="TXF12486.1"/>
    </source>
</evidence>
<protein>
    <submittedName>
        <fullName evidence="1">Uncharacterized protein</fullName>
    </submittedName>
</protein>
<evidence type="ECO:0000313" key="2">
    <source>
        <dbReference type="Proteomes" id="UP000321201"/>
    </source>
</evidence>
<organism evidence="1 2">
    <name type="scientific">Pelomicrobium methylotrophicum</name>
    <dbReference type="NCBI Taxonomy" id="2602750"/>
    <lineage>
        <taxon>Bacteria</taxon>
        <taxon>Pseudomonadati</taxon>
        <taxon>Pseudomonadota</taxon>
        <taxon>Hydrogenophilia</taxon>
        <taxon>Hydrogenophilia incertae sedis</taxon>
        <taxon>Pelomicrobium</taxon>
    </lineage>
</organism>
<reference evidence="1 2" key="1">
    <citation type="submission" date="2019-08" db="EMBL/GenBank/DDBJ databases">
        <title>Pelomicrobium methylotrophicum gen. nov., sp. nov. a moderately thermophilic, facultatively anaerobic, lithoautotrophic and methylotrophic bacterium isolated from a terrestrial mud volcano.</title>
        <authorList>
            <person name="Slobodkina G.B."/>
            <person name="Merkel A.Y."/>
            <person name="Slobodkin A.I."/>
        </authorList>
    </citation>
    <scope>NUCLEOTIDE SEQUENCE [LARGE SCALE GENOMIC DNA]</scope>
    <source>
        <strain evidence="1 2">SM250</strain>
    </source>
</reference>
<dbReference type="AlphaFoldDB" id="A0A5C7ELR9"/>
<sequence>MRFGRETMDEEALRRELEHLLQQGLETEWRERAYTSEEVNRIVARLQAIRPDDYVSKLKVAGFTSQPYGAGGEIEQACETCMYFVIHRQFCELPELQIPVKPKWSCRLWRI</sequence>
<keyword evidence="2" id="KW-1185">Reference proteome</keyword>
<accession>A0A5C7ELR9</accession>
<dbReference type="Proteomes" id="UP000321201">
    <property type="component" value="Unassembled WGS sequence"/>
</dbReference>
<comment type="caution">
    <text evidence="1">The sequence shown here is derived from an EMBL/GenBank/DDBJ whole genome shotgun (WGS) entry which is preliminary data.</text>
</comment>
<gene>
    <name evidence="1" type="ORF">FR698_05990</name>
</gene>
<dbReference type="OrthoDB" id="7062348at2"/>
<dbReference type="InParanoid" id="A0A5C7ELR9"/>
<name>A0A5C7ELR9_9PROT</name>